<evidence type="ECO:0000256" key="3">
    <source>
        <dbReference type="ARBA" id="ARBA00032446"/>
    </source>
</evidence>
<evidence type="ECO:0000259" key="4">
    <source>
        <dbReference type="Pfam" id="PF00814"/>
    </source>
</evidence>
<comment type="caution">
    <text evidence="5">The sequence shown here is derived from an EMBL/GenBank/DDBJ whole genome shotgun (WGS) entry which is preliminary data.</text>
</comment>
<sequence>MSAILALDASTEACSVALLVEGQVYEDFRLVPRQHAQLLLPMVEQLLQQAKLKLTDLDALAYGCGPGAFTGIRIAAGVAQGLALGVDKPLLAISTLEALALAAKRQRQAQQVLVAIDARMDEVYWQLFDCRAALPSALNEAQVTPPEQVTGPSEAFGWGSGWAYRQRFAKELAELKAEQDVYPQAQDIAVLAEAYWQQGVRTLPEQALPVYIRDQVAHQSNKG</sequence>
<dbReference type="EMBL" id="JBHLZN010000001">
    <property type="protein sequence ID" value="MFB9885913.1"/>
    <property type="molecule type" value="Genomic_DNA"/>
</dbReference>
<comment type="similarity">
    <text evidence="1">Belongs to the KAE1 / TsaD family. TsaB subfamily.</text>
</comment>
<evidence type="ECO:0000313" key="5">
    <source>
        <dbReference type="EMBL" id="MFB9885913.1"/>
    </source>
</evidence>
<dbReference type="SUPFAM" id="SSF53067">
    <property type="entry name" value="Actin-like ATPase domain"/>
    <property type="match status" value="2"/>
</dbReference>
<gene>
    <name evidence="5" type="primary">tsaB</name>
    <name evidence="5" type="ORF">ACFFLH_05785</name>
</gene>
<dbReference type="Proteomes" id="UP001589628">
    <property type="component" value="Unassembled WGS sequence"/>
</dbReference>
<evidence type="ECO:0000256" key="1">
    <source>
        <dbReference type="ARBA" id="ARBA00010493"/>
    </source>
</evidence>
<dbReference type="RefSeq" id="WP_027313958.1">
    <property type="nucleotide sequence ID" value="NZ_JBHLZN010000001.1"/>
</dbReference>
<accession>A0ABV5ZBC5</accession>
<dbReference type="PANTHER" id="PTHR11735">
    <property type="entry name" value="TRNA N6-ADENOSINE THREONYLCARBAMOYLTRANSFERASE"/>
    <property type="match status" value="1"/>
</dbReference>
<reference evidence="5 6" key="1">
    <citation type="submission" date="2024-09" db="EMBL/GenBank/DDBJ databases">
        <authorList>
            <person name="Sun Q."/>
            <person name="Mori K."/>
        </authorList>
    </citation>
    <scope>NUCLEOTIDE SEQUENCE [LARGE SCALE GENOMIC DNA]</scope>
    <source>
        <strain evidence="5 6">ATCC 51285</strain>
    </source>
</reference>
<evidence type="ECO:0000256" key="2">
    <source>
        <dbReference type="ARBA" id="ARBA00019012"/>
    </source>
</evidence>
<keyword evidence="5" id="KW-0012">Acyltransferase</keyword>
<dbReference type="CDD" id="cd24032">
    <property type="entry name" value="ASKHA_NBD_TsaB"/>
    <property type="match status" value="1"/>
</dbReference>
<organism evidence="5 6">
    <name type="scientific">Balneatrix alpica</name>
    <dbReference type="NCBI Taxonomy" id="75684"/>
    <lineage>
        <taxon>Bacteria</taxon>
        <taxon>Pseudomonadati</taxon>
        <taxon>Pseudomonadota</taxon>
        <taxon>Gammaproteobacteria</taxon>
        <taxon>Oceanospirillales</taxon>
        <taxon>Balneatrichaceae</taxon>
        <taxon>Balneatrix</taxon>
    </lineage>
</organism>
<dbReference type="InterPro" id="IPR000905">
    <property type="entry name" value="Gcp-like_dom"/>
</dbReference>
<evidence type="ECO:0000313" key="6">
    <source>
        <dbReference type="Proteomes" id="UP001589628"/>
    </source>
</evidence>
<dbReference type="PANTHER" id="PTHR11735:SF11">
    <property type="entry name" value="TRNA THREONYLCARBAMOYLADENOSINE BIOSYNTHESIS PROTEIN TSAB"/>
    <property type="match status" value="1"/>
</dbReference>
<keyword evidence="5" id="KW-0808">Transferase</keyword>
<dbReference type="InterPro" id="IPR022496">
    <property type="entry name" value="T6A_TsaB"/>
</dbReference>
<keyword evidence="6" id="KW-1185">Reference proteome</keyword>
<dbReference type="GO" id="GO:0061711">
    <property type="term" value="F:tRNA N(6)-L-threonylcarbamoyladenine synthase activity"/>
    <property type="evidence" value="ECO:0007669"/>
    <property type="project" value="UniProtKB-EC"/>
</dbReference>
<protein>
    <recommendedName>
        <fullName evidence="2">tRNA threonylcarbamoyladenosine biosynthesis protein TsaB</fullName>
    </recommendedName>
    <alternativeName>
        <fullName evidence="3">t(6)A37 threonylcarbamoyladenosine biosynthesis protein TsaB</fullName>
    </alternativeName>
</protein>
<dbReference type="InterPro" id="IPR043129">
    <property type="entry name" value="ATPase_NBD"/>
</dbReference>
<proteinExistence type="inferred from homology"/>
<name>A0ABV5ZBC5_9GAMM</name>
<dbReference type="Pfam" id="PF00814">
    <property type="entry name" value="TsaD"/>
    <property type="match status" value="1"/>
</dbReference>
<dbReference type="NCBIfam" id="TIGR03725">
    <property type="entry name" value="T6A_YeaZ"/>
    <property type="match status" value="1"/>
</dbReference>
<dbReference type="Gene3D" id="3.30.420.40">
    <property type="match status" value="2"/>
</dbReference>
<feature type="domain" description="Gcp-like" evidence="4">
    <location>
        <begin position="31"/>
        <end position="129"/>
    </location>
</feature>